<feature type="transmembrane region" description="Helical" evidence="1">
    <location>
        <begin position="71"/>
        <end position="91"/>
    </location>
</feature>
<keyword evidence="3" id="KW-1185">Reference proteome</keyword>
<dbReference type="EMBL" id="JBHUDO010000003">
    <property type="protein sequence ID" value="MFD1647430.1"/>
    <property type="molecule type" value="Genomic_DNA"/>
</dbReference>
<evidence type="ECO:0000256" key="1">
    <source>
        <dbReference type="SAM" id="Phobius"/>
    </source>
</evidence>
<gene>
    <name evidence="2" type="ORF">ACFSBL_17210</name>
</gene>
<dbReference type="AlphaFoldDB" id="A0ABD6DM82"/>
<accession>A0ABD6DM82</accession>
<dbReference type="Proteomes" id="UP001597034">
    <property type="component" value="Unassembled WGS sequence"/>
</dbReference>
<evidence type="ECO:0008006" key="4">
    <source>
        <dbReference type="Google" id="ProtNLM"/>
    </source>
</evidence>
<feature type="transmembrane region" description="Helical" evidence="1">
    <location>
        <begin position="103"/>
        <end position="122"/>
    </location>
</feature>
<evidence type="ECO:0000313" key="2">
    <source>
        <dbReference type="EMBL" id="MFD1647430.1"/>
    </source>
</evidence>
<keyword evidence="1" id="KW-0812">Transmembrane</keyword>
<keyword evidence="1" id="KW-1133">Transmembrane helix</keyword>
<name>A0ABD6DM82_9EURY</name>
<protein>
    <recommendedName>
        <fullName evidence="4">DUF2938 family protein</fullName>
    </recommendedName>
</protein>
<organism evidence="2 3">
    <name type="scientific">Haloarchaeobius litoreus</name>
    <dbReference type="NCBI Taxonomy" id="755306"/>
    <lineage>
        <taxon>Archaea</taxon>
        <taxon>Methanobacteriati</taxon>
        <taxon>Methanobacteriota</taxon>
        <taxon>Stenosarchaea group</taxon>
        <taxon>Halobacteria</taxon>
        <taxon>Halobacteriales</taxon>
        <taxon>Halorubellaceae</taxon>
        <taxon>Haloarchaeobius</taxon>
    </lineage>
</organism>
<reference evidence="2 3" key="1">
    <citation type="journal article" date="2019" name="Int. J. Syst. Evol. Microbiol.">
        <title>The Global Catalogue of Microorganisms (GCM) 10K type strain sequencing project: providing services to taxonomists for standard genome sequencing and annotation.</title>
        <authorList>
            <consortium name="The Broad Institute Genomics Platform"/>
            <consortium name="The Broad Institute Genome Sequencing Center for Infectious Disease"/>
            <person name="Wu L."/>
            <person name="Ma J."/>
        </authorList>
    </citation>
    <scope>NUCLEOTIDE SEQUENCE [LARGE SCALE GENOMIC DNA]</scope>
    <source>
        <strain evidence="2 3">CGMCC 1.10390</strain>
    </source>
</reference>
<evidence type="ECO:0000313" key="3">
    <source>
        <dbReference type="Proteomes" id="UP001597034"/>
    </source>
</evidence>
<feature type="transmembrane region" description="Helical" evidence="1">
    <location>
        <begin position="41"/>
        <end position="59"/>
    </location>
</feature>
<comment type="caution">
    <text evidence="2">The sequence shown here is derived from an EMBL/GenBank/DDBJ whole genome shotgun (WGS) entry which is preliminary data.</text>
</comment>
<sequence>MTVFMLALGDDSPPPTAALWAKFVGDEGPESYVPQGMLLHVLYGVGAGVAFALALPLAVGEVTLVNAVGLAVAYAAVLTVVGAVVWMKGVLGMDPGRATAMQFGFFHLVYGLVLGGFVGAGLV</sequence>
<proteinExistence type="predicted"/>
<keyword evidence="1" id="KW-0472">Membrane</keyword>